<evidence type="ECO:0000313" key="2">
    <source>
        <dbReference type="Proteomes" id="UP001335100"/>
    </source>
</evidence>
<sequence>MIKVKKTPDVPPALAASQKAMDAQLVAARNKNLDVVLCTKGTAAAKATTTTSGVVKIIIDDEQYKPPHAKALLKVDQHGKCAFCEARFMDTAGGDVEHFRPKKRYDGFQTVENVGYFQYVYDWSNHLWSCKECNETYKKNYFDVMPDNFDAPPPDSDDFDDEDDFWAAIKEWGRYINGQRDNWNTPHNNERPVLIDPINEDPREFISFDISTGLAMAGQLGDRNQSLPGDQFNIGRGGKTINTLGLNRKELVFTRMRHLSMLRGVFLEMTQNFDQVNQFMDWQRKTPWVNSRMKPTMRYEITYPDECVVEDDASQSALQFLAYSTTPQAPFAALARDALACWSLELLEHLLAAQQQATQLQAPDSAQALSTRSVHELPRLGLHPVILATYQADMNVLADLRKNLADYKVLWENGYEQSEVEYVCRKRLEEVMKDHLEFLGRFSIANRHKPAFYDEYLKHERNLIDVHNALEYYKCDRKNWESAVETMTGNLGEYGPDLEDDLIPRYNTLVDALEHIEQNHFRGPYDPGMEPVLIGQSEQEVDQLRKLLKQRSDAFVEIDRKYGVTSGGKVVDPDDANSMVWESQSYTDSMEHSLNEIVGALTAFREGRPPQTVAKMQQEGTLANWKIPTATGVRNRTNPPANTVAAWNHIREVANQAPVYKATARWSK</sequence>
<proteinExistence type="predicted"/>
<gene>
    <name evidence="1" type="ORF">V0R50_08000</name>
</gene>
<name>A0ABU7HNQ1_9PSED</name>
<dbReference type="RefSeq" id="WP_330074048.1">
    <property type="nucleotide sequence ID" value="NZ_JAZDQJ010000006.1"/>
</dbReference>
<dbReference type="Gene3D" id="1.10.30.50">
    <property type="match status" value="1"/>
</dbReference>
<keyword evidence="2" id="KW-1185">Reference proteome</keyword>
<dbReference type="Proteomes" id="UP001335100">
    <property type="component" value="Unassembled WGS sequence"/>
</dbReference>
<organism evidence="1 2">
    <name type="scientific">Pseudomonas ulcerans</name>
    <dbReference type="NCBI Taxonomy" id="3115852"/>
    <lineage>
        <taxon>Bacteria</taxon>
        <taxon>Pseudomonadati</taxon>
        <taxon>Pseudomonadota</taxon>
        <taxon>Gammaproteobacteria</taxon>
        <taxon>Pseudomonadales</taxon>
        <taxon>Pseudomonadaceae</taxon>
        <taxon>Pseudomonas</taxon>
    </lineage>
</organism>
<evidence type="ECO:0000313" key="1">
    <source>
        <dbReference type="EMBL" id="MEE1933160.1"/>
    </source>
</evidence>
<accession>A0ABU7HNQ1</accession>
<dbReference type="EMBL" id="JAZDQJ010000006">
    <property type="protein sequence ID" value="MEE1933160.1"/>
    <property type="molecule type" value="Genomic_DNA"/>
</dbReference>
<comment type="caution">
    <text evidence="1">The sequence shown here is derived from an EMBL/GenBank/DDBJ whole genome shotgun (WGS) entry which is preliminary data.</text>
</comment>
<protein>
    <submittedName>
        <fullName evidence="1">Protein Hnh</fullName>
    </submittedName>
</protein>
<reference evidence="1 2" key="1">
    <citation type="submission" date="2024-01" db="EMBL/GenBank/DDBJ databases">
        <title>Unpublished Manusciprt.</title>
        <authorList>
            <person name="Duman M."/>
            <person name="Valdes E.G."/>
            <person name="Ajmi N."/>
            <person name="Altun S."/>
            <person name="Saticioglu I.B."/>
        </authorList>
    </citation>
    <scope>NUCLEOTIDE SEQUENCE [LARGE SCALE GENOMIC DNA]</scope>
    <source>
        <strain evidence="1 2">148P</strain>
    </source>
</reference>